<dbReference type="EMBL" id="CM042013">
    <property type="protein sequence ID" value="KAI3739101.1"/>
    <property type="molecule type" value="Genomic_DNA"/>
</dbReference>
<reference evidence="1 2" key="2">
    <citation type="journal article" date="2022" name="Mol. Ecol. Resour.">
        <title>The genomes of chicory, endive, great burdock and yacon provide insights into Asteraceae paleo-polyploidization history and plant inulin production.</title>
        <authorList>
            <person name="Fan W."/>
            <person name="Wang S."/>
            <person name="Wang H."/>
            <person name="Wang A."/>
            <person name="Jiang F."/>
            <person name="Liu H."/>
            <person name="Zhao H."/>
            <person name="Xu D."/>
            <person name="Zhang Y."/>
        </authorList>
    </citation>
    <scope>NUCLEOTIDE SEQUENCE [LARGE SCALE GENOMIC DNA]</scope>
    <source>
        <strain evidence="2">cv. Punajuju</strain>
        <tissue evidence="1">Leaves</tissue>
    </source>
</reference>
<evidence type="ECO:0000313" key="1">
    <source>
        <dbReference type="EMBL" id="KAI3739101.1"/>
    </source>
</evidence>
<organism evidence="1 2">
    <name type="scientific">Cichorium intybus</name>
    <name type="common">Chicory</name>
    <dbReference type="NCBI Taxonomy" id="13427"/>
    <lineage>
        <taxon>Eukaryota</taxon>
        <taxon>Viridiplantae</taxon>
        <taxon>Streptophyta</taxon>
        <taxon>Embryophyta</taxon>
        <taxon>Tracheophyta</taxon>
        <taxon>Spermatophyta</taxon>
        <taxon>Magnoliopsida</taxon>
        <taxon>eudicotyledons</taxon>
        <taxon>Gunneridae</taxon>
        <taxon>Pentapetalae</taxon>
        <taxon>asterids</taxon>
        <taxon>campanulids</taxon>
        <taxon>Asterales</taxon>
        <taxon>Asteraceae</taxon>
        <taxon>Cichorioideae</taxon>
        <taxon>Cichorieae</taxon>
        <taxon>Cichoriinae</taxon>
        <taxon>Cichorium</taxon>
    </lineage>
</organism>
<protein>
    <submittedName>
        <fullName evidence="1">Uncharacterized protein</fullName>
    </submittedName>
</protein>
<name>A0ACB9CXZ7_CICIN</name>
<reference evidence="2" key="1">
    <citation type="journal article" date="2022" name="Mol. Ecol. Resour.">
        <title>The genomes of chicory, endive, great burdock and yacon provide insights into Asteraceae palaeo-polyploidization history and plant inulin production.</title>
        <authorList>
            <person name="Fan W."/>
            <person name="Wang S."/>
            <person name="Wang H."/>
            <person name="Wang A."/>
            <person name="Jiang F."/>
            <person name="Liu H."/>
            <person name="Zhao H."/>
            <person name="Xu D."/>
            <person name="Zhang Y."/>
        </authorList>
    </citation>
    <scope>NUCLEOTIDE SEQUENCE [LARGE SCALE GENOMIC DNA]</scope>
    <source>
        <strain evidence="2">cv. Punajuju</strain>
    </source>
</reference>
<sequence length="159" mass="17833">MNERFTSLFNHDGDSMPRVWTGKEDIPAITKIARSSSLKLLYVLAASRPLASSTWEEVIRGFESMCYPRPPELLLGAKKYGPLVDMWSVSCIFAELLHGKPILTGKNEPKQLNKIFEVCGLPKEINWPGVSRIPWINGCSQLPLPLHSVDAVPRLFELS</sequence>
<dbReference type="Proteomes" id="UP001055811">
    <property type="component" value="Linkage Group LG05"/>
</dbReference>
<accession>A0ACB9CXZ7</accession>
<proteinExistence type="predicted"/>
<evidence type="ECO:0000313" key="2">
    <source>
        <dbReference type="Proteomes" id="UP001055811"/>
    </source>
</evidence>
<keyword evidence="2" id="KW-1185">Reference proteome</keyword>
<gene>
    <name evidence="1" type="ORF">L2E82_29493</name>
</gene>
<comment type="caution">
    <text evidence="1">The sequence shown here is derived from an EMBL/GenBank/DDBJ whole genome shotgun (WGS) entry which is preliminary data.</text>
</comment>